<keyword evidence="2 5" id="KW-0238">DNA-binding</keyword>
<dbReference type="SMART" id="SM00530">
    <property type="entry name" value="HTH_XRE"/>
    <property type="match status" value="1"/>
</dbReference>
<evidence type="ECO:0000256" key="2">
    <source>
        <dbReference type="ARBA" id="ARBA00023125"/>
    </source>
</evidence>
<accession>A0A0F6QDC3</accession>
<dbReference type="AlphaFoldDB" id="A0A0F6QDC3"/>
<dbReference type="CDD" id="cd00093">
    <property type="entry name" value="HTH_XRE"/>
    <property type="match status" value="1"/>
</dbReference>
<proteinExistence type="predicted"/>
<evidence type="ECO:0000259" key="4">
    <source>
        <dbReference type="PROSITE" id="PS50943"/>
    </source>
</evidence>
<dbReference type="InterPro" id="IPR001387">
    <property type="entry name" value="Cro/C1-type_HTH"/>
</dbReference>
<evidence type="ECO:0000313" key="5">
    <source>
        <dbReference type="EMBL" id="AKD43421.1"/>
    </source>
</evidence>
<dbReference type="Pfam" id="PF00717">
    <property type="entry name" value="Peptidase_S24"/>
    <property type="match status" value="1"/>
</dbReference>
<name>A0A0F6QDC3_AERSS</name>
<dbReference type="RefSeq" id="WP_052503091.1">
    <property type="nucleotide sequence ID" value="NZ_JXTA01000008.1"/>
</dbReference>
<keyword evidence="3" id="KW-0804">Transcription</keyword>
<dbReference type="Pfam" id="PF13443">
    <property type="entry name" value="HTH_26"/>
    <property type="match status" value="1"/>
</dbReference>
<feature type="domain" description="HTH cro/C1-type" evidence="4">
    <location>
        <begin position="19"/>
        <end position="74"/>
    </location>
</feature>
<dbReference type="Gene3D" id="1.10.260.40">
    <property type="entry name" value="lambda repressor-like DNA-binding domains"/>
    <property type="match status" value="1"/>
</dbReference>
<dbReference type="PANTHER" id="PTHR40661">
    <property type="match status" value="1"/>
</dbReference>
<sequence>MFVESNDMVKLMSSFNERLQQLMNEKGLKPADLARKTGLSKPTLSAIIRGTTTDPRISSVLGISRVLGCDPVWLFVGKNSAEYASSAEISKVPIWELKDMVSHPSDAIPLIDTGRHLVVEDGGHLCAVVAANDDLAGSGIHSGDFIVIDMSPEQRKLETGDIALVQHGDKALLLRAKSALDGMNLVVDDPHFGFLKASEALVLGKMIELRRA</sequence>
<reference evidence="5" key="1">
    <citation type="submission" date="2015-02" db="EMBL/GenBank/DDBJ databases">
        <title>AsaGEI2b: a new variant of a genomic island revealed by the draft genome sequence of the Aeromonas salmonicida subsp. salmonicida JF3224 strain isolated from a wild fish in Switzerland.</title>
        <authorList>
            <person name="Emond-Rheault J.-G."/>
            <person name="Vincent A.T."/>
            <person name="Trudel M.V."/>
            <person name="Frey J."/>
            <person name="Frenette M."/>
            <person name="Charette S.J."/>
        </authorList>
    </citation>
    <scope>NUCLEOTIDE SEQUENCE</scope>
    <source>
        <strain evidence="5">JF3224</strain>
    </source>
</reference>
<dbReference type="EMBL" id="KP861348">
    <property type="protein sequence ID" value="AKD43421.1"/>
    <property type="molecule type" value="Genomic_DNA"/>
</dbReference>
<dbReference type="SUPFAM" id="SSF51306">
    <property type="entry name" value="LexA/Signal peptidase"/>
    <property type="match status" value="1"/>
</dbReference>
<dbReference type="InterPro" id="IPR036286">
    <property type="entry name" value="LexA/Signal_pep-like_sf"/>
</dbReference>
<dbReference type="InterPro" id="IPR010982">
    <property type="entry name" value="Lambda_DNA-bd_dom_sf"/>
</dbReference>
<dbReference type="Gene3D" id="2.10.109.10">
    <property type="entry name" value="Umud Fragment, subunit A"/>
    <property type="match status" value="1"/>
</dbReference>
<dbReference type="PROSITE" id="PS50943">
    <property type="entry name" value="HTH_CROC1"/>
    <property type="match status" value="1"/>
</dbReference>
<dbReference type="PANTHER" id="PTHR40661:SF3">
    <property type="entry name" value="FELS-1 PROPHAGE TRANSCRIPTIONAL REGULATOR"/>
    <property type="match status" value="1"/>
</dbReference>
<organism evidence="5">
    <name type="scientific">Aeromonas salmonicida subsp. salmonicida</name>
    <dbReference type="NCBI Taxonomy" id="29491"/>
    <lineage>
        <taxon>Bacteria</taxon>
        <taxon>Pseudomonadati</taxon>
        <taxon>Pseudomonadota</taxon>
        <taxon>Gammaproteobacteria</taxon>
        <taxon>Aeromonadales</taxon>
        <taxon>Aeromonadaceae</taxon>
        <taxon>Aeromonas</taxon>
    </lineage>
</organism>
<evidence type="ECO:0000256" key="1">
    <source>
        <dbReference type="ARBA" id="ARBA00023015"/>
    </source>
</evidence>
<dbReference type="SUPFAM" id="SSF47413">
    <property type="entry name" value="lambda repressor-like DNA-binding domains"/>
    <property type="match status" value="1"/>
</dbReference>
<protein>
    <submittedName>
        <fullName evidence="5">Phage DNA-binding protein</fullName>
    </submittedName>
</protein>
<keyword evidence="1" id="KW-0805">Transcription regulation</keyword>
<evidence type="ECO:0000256" key="3">
    <source>
        <dbReference type="ARBA" id="ARBA00023163"/>
    </source>
</evidence>
<dbReference type="GO" id="GO:0003677">
    <property type="term" value="F:DNA binding"/>
    <property type="evidence" value="ECO:0007669"/>
    <property type="project" value="UniProtKB-KW"/>
</dbReference>
<dbReference type="InterPro" id="IPR015927">
    <property type="entry name" value="Peptidase_S24_S26A/B/C"/>
</dbReference>